<dbReference type="PROSITE" id="PS51857">
    <property type="entry name" value="CSD_2"/>
    <property type="match status" value="1"/>
</dbReference>
<dbReference type="InterPro" id="IPR012340">
    <property type="entry name" value="NA-bd_OB-fold"/>
</dbReference>
<dbReference type="PROSITE" id="PS00352">
    <property type="entry name" value="CSD_1"/>
    <property type="match status" value="1"/>
</dbReference>
<dbReference type="PANTHER" id="PTHR11544">
    <property type="entry name" value="COLD SHOCK DOMAIN CONTAINING PROTEINS"/>
    <property type="match status" value="1"/>
</dbReference>
<dbReference type="InterPro" id="IPR011129">
    <property type="entry name" value="CSD"/>
</dbReference>
<dbReference type="Gene3D" id="2.40.50.140">
    <property type="entry name" value="Nucleic acid-binding proteins"/>
    <property type="match status" value="1"/>
</dbReference>
<gene>
    <name evidence="4" type="ORF">MA04_00598</name>
</gene>
<dbReference type="InterPro" id="IPR019844">
    <property type="entry name" value="CSD_CS"/>
</dbReference>
<name>A0ABT2QUV7_9GAMM</name>
<dbReference type="CDD" id="cd04458">
    <property type="entry name" value="CSP_CDS"/>
    <property type="match status" value="1"/>
</dbReference>
<comment type="subcellular location">
    <subcellularLocation>
        <location evidence="1">Cytoplasm</location>
    </subcellularLocation>
</comment>
<evidence type="ECO:0000256" key="2">
    <source>
        <dbReference type="SAM" id="Phobius"/>
    </source>
</evidence>
<dbReference type="RefSeq" id="WP_316252567.1">
    <property type="nucleotide sequence ID" value="NZ_ARXS01000002.1"/>
</dbReference>
<keyword evidence="2" id="KW-1133">Transmembrane helix</keyword>
<proteinExistence type="predicted"/>
<reference evidence="4" key="1">
    <citation type="submission" date="2012-09" db="EMBL/GenBank/DDBJ databases">
        <title>Genome Sequence of alkane-degrading Bacterium Alcanivorax balearicus MACL04.</title>
        <authorList>
            <person name="Lai Q."/>
            <person name="Shao Z."/>
        </authorList>
    </citation>
    <scope>NUCLEOTIDE SEQUENCE</scope>
    <source>
        <strain evidence="4">MACL04</strain>
    </source>
</reference>
<dbReference type="InterPro" id="IPR050181">
    <property type="entry name" value="Cold_shock_domain"/>
</dbReference>
<evidence type="ECO:0000313" key="5">
    <source>
        <dbReference type="Proteomes" id="UP001064106"/>
    </source>
</evidence>
<keyword evidence="2" id="KW-0472">Membrane</keyword>
<dbReference type="EMBL" id="ARXS01000002">
    <property type="protein sequence ID" value="MCU5781298.1"/>
    <property type="molecule type" value="Genomic_DNA"/>
</dbReference>
<comment type="caution">
    <text evidence="4">The sequence shown here is derived from an EMBL/GenBank/DDBJ whole genome shotgun (WGS) entry which is preliminary data.</text>
</comment>
<protein>
    <submittedName>
        <fullName evidence="4">Cold-shock domain-contain protein</fullName>
    </submittedName>
</protein>
<feature type="transmembrane region" description="Helical" evidence="2">
    <location>
        <begin position="47"/>
        <end position="66"/>
    </location>
</feature>
<evidence type="ECO:0000256" key="1">
    <source>
        <dbReference type="RuleBase" id="RU000408"/>
    </source>
</evidence>
<feature type="domain" description="CSD" evidence="3">
    <location>
        <begin position="126"/>
        <end position="190"/>
    </location>
</feature>
<feature type="transmembrane region" description="Helical" evidence="2">
    <location>
        <begin position="7"/>
        <end position="27"/>
    </location>
</feature>
<evidence type="ECO:0000313" key="4">
    <source>
        <dbReference type="EMBL" id="MCU5781298.1"/>
    </source>
</evidence>
<keyword evidence="2" id="KW-0812">Transmembrane</keyword>
<dbReference type="InterPro" id="IPR002059">
    <property type="entry name" value="CSP_DNA-bd"/>
</dbReference>
<dbReference type="Proteomes" id="UP001064106">
    <property type="component" value="Unassembled WGS sequence"/>
</dbReference>
<dbReference type="PRINTS" id="PR00050">
    <property type="entry name" value="COLDSHOCK"/>
</dbReference>
<dbReference type="Pfam" id="PF00313">
    <property type="entry name" value="CSD"/>
    <property type="match status" value="1"/>
</dbReference>
<organism evidence="4 5">
    <name type="scientific">Alloalcanivorax balearicus MACL04</name>
    <dbReference type="NCBI Taxonomy" id="1177182"/>
    <lineage>
        <taxon>Bacteria</taxon>
        <taxon>Pseudomonadati</taxon>
        <taxon>Pseudomonadota</taxon>
        <taxon>Gammaproteobacteria</taxon>
        <taxon>Oceanospirillales</taxon>
        <taxon>Alcanivoracaceae</taxon>
        <taxon>Alloalcanivorax</taxon>
    </lineage>
</organism>
<accession>A0ABT2QUV7</accession>
<dbReference type="SUPFAM" id="SSF50249">
    <property type="entry name" value="Nucleic acid-binding proteins"/>
    <property type="match status" value="1"/>
</dbReference>
<keyword evidence="5" id="KW-1185">Reference proteome</keyword>
<evidence type="ECO:0000259" key="3">
    <source>
        <dbReference type="PROSITE" id="PS51857"/>
    </source>
</evidence>
<sequence length="192" mass="21148">MKVSKPLAAFYMLAALLLALCGAWLIFAPQSLILSVHDIELMVSPVLSQQAGLGLLLAAAVNLVCPLGGPGRLPLHLAVFFYLVGLVLAHGQVAFGVAAWLWIPVLIYLLPLLPWQKLRLSGGGTMRHGEVKWFNPNKGFGFILTDDEEEIFVHFKAVQNGGRRSLRTGTRVRFTTRQSDRGEQADQVYIEQ</sequence>
<dbReference type="SMART" id="SM00357">
    <property type="entry name" value="CSP"/>
    <property type="match status" value="1"/>
</dbReference>